<proteinExistence type="predicted"/>
<keyword evidence="2" id="KW-1185">Reference proteome</keyword>
<protein>
    <submittedName>
        <fullName evidence="1">Uncharacterized protein</fullName>
    </submittedName>
</protein>
<evidence type="ECO:0000313" key="1">
    <source>
        <dbReference type="EMBL" id="KAI0030537.1"/>
    </source>
</evidence>
<reference evidence="1" key="1">
    <citation type="submission" date="2021-02" db="EMBL/GenBank/DDBJ databases">
        <authorList>
            <consortium name="DOE Joint Genome Institute"/>
            <person name="Ahrendt S."/>
            <person name="Looney B.P."/>
            <person name="Miyauchi S."/>
            <person name="Morin E."/>
            <person name="Drula E."/>
            <person name="Courty P.E."/>
            <person name="Chicoki N."/>
            <person name="Fauchery L."/>
            <person name="Kohler A."/>
            <person name="Kuo A."/>
            <person name="Labutti K."/>
            <person name="Pangilinan J."/>
            <person name="Lipzen A."/>
            <person name="Riley R."/>
            <person name="Andreopoulos W."/>
            <person name="He G."/>
            <person name="Johnson J."/>
            <person name="Barry K.W."/>
            <person name="Grigoriev I.V."/>
            <person name="Nagy L."/>
            <person name="Hibbett D."/>
            <person name="Henrissat B."/>
            <person name="Matheny P.B."/>
            <person name="Labbe J."/>
            <person name="Martin F."/>
        </authorList>
    </citation>
    <scope>NUCLEOTIDE SEQUENCE</scope>
    <source>
        <strain evidence="1">EC-137</strain>
    </source>
</reference>
<reference evidence="1" key="2">
    <citation type="journal article" date="2022" name="New Phytol.">
        <title>Evolutionary transition to the ectomycorrhizal habit in the genomes of a hyperdiverse lineage of mushroom-forming fungi.</title>
        <authorList>
            <person name="Looney B."/>
            <person name="Miyauchi S."/>
            <person name="Morin E."/>
            <person name="Drula E."/>
            <person name="Courty P.E."/>
            <person name="Kohler A."/>
            <person name="Kuo A."/>
            <person name="LaButti K."/>
            <person name="Pangilinan J."/>
            <person name="Lipzen A."/>
            <person name="Riley R."/>
            <person name="Andreopoulos W."/>
            <person name="He G."/>
            <person name="Johnson J."/>
            <person name="Nolan M."/>
            <person name="Tritt A."/>
            <person name="Barry K.W."/>
            <person name="Grigoriev I.V."/>
            <person name="Nagy L.G."/>
            <person name="Hibbett D."/>
            <person name="Henrissat B."/>
            <person name="Matheny P.B."/>
            <person name="Labbe J."/>
            <person name="Martin F.M."/>
        </authorList>
    </citation>
    <scope>NUCLEOTIDE SEQUENCE</scope>
    <source>
        <strain evidence="1">EC-137</strain>
    </source>
</reference>
<organism evidence="1 2">
    <name type="scientific">Vararia minispora EC-137</name>
    <dbReference type="NCBI Taxonomy" id="1314806"/>
    <lineage>
        <taxon>Eukaryota</taxon>
        <taxon>Fungi</taxon>
        <taxon>Dikarya</taxon>
        <taxon>Basidiomycota</taxon>
        <taxon>Agaricomycotina</taxon>
        <taxon>Agaricomycetes</taxon>
        <taxon>Russulales</taxon>
        <taxon>Lachnocladiaceae</taxon>
        <taxon>Vararia</taxon>
    </lineage>
</organism>
<name>A0ACB8QFT4_9AGAM</name>
<dbReference type="EMBL" id="MU273617">
    <property type="protein sequence ID" value="KAI0030537.1"/>
    <property type="molecule type" value="Genomic_DNA"/>
</dbReference>
<sequence>MSGLVPPPYTLTQANLLNAAFTLGYVGPLYMSQYTRPSSSITRFRDGWRNDPSVIKVRLLFVSISTVLSCVAIHWVVSQEGKRDDGDFTVPLNYIISSRPQARLSMTVQYMGLTMNSQHLLACLVTPSLFLGPIYAHFLRGDLPFMSNWKLETHVYDKISTWQGIRNFVFGPVTEELVWRSCVIAAYHLARASRNQMIFLTPLSFGAGNANTNPIAHLHHGFETFTRLGRNANAFKIALISTLFQFAYTTLFGFHCAFLFIRSGTVFVPMIAHVFCNIMGVPQLQQEVRQHPGRASQIKIMYVLGIISYIYTMRHWTLNPESIFWMSVTRPATAY</sequence>
<evidence type="ECO:0000313" key="2">
    <source>
        <dbReference type="Proteomes" id="UP000814128"/>
    </source>
</evidence>
<comment type="caution">
    <text evidence="1">The sequence shown here is derived from an EMBL/GenBank/DDBJ whole genome shotgun (WGS) entry which is preliminary data.</text>
</comment>
<accession>A0ACB8QFT4</accession>
<dbReference type="Proteomes" id="UP000814128">
    <property type="component" value="Unassembled WGS sequence"/>
</dbReference>
<gene>
    <name evidence="1" type="ORF">K488DRAFT_54010</name>
</gene>